<evidence type="ECO:0000256" key="9">
    <source>
        <dbReference type="PIRSR" id="PIRSR601088-2"/>
    </source>
</evidence>
<name>A0A6J4JKE2_9BACT</name>
<feature type="binding site" evidence="9">
    <location>
        <position position="149"/>
    </location>
    <ligand>
        <name>substrate</name>
    </ligand>
</feature>
<dbReference type="Pfam" id="PF11975">
    <property type="entry name" value="Glyco_hydro_4C"/>
    <property type="match status" value="1"/>
</dbReference>
<accession>A0A6J4JKE2</accession>
<dbReference type="PRINTS" id="PR00732">
    <property type="entry name" value="GLHYDRLASE4"/>
</dbReference>
<evidence type="ECO:0000256" key="12">
    <source>
        <dbReference type="RuleBase" id="RU361152"/>
    </source>
</evidence>
<dbReference type="GO" id="GO:0005975">
    <property type="term" value="P:carbohydrate metabolic process"/>
    <property type="evidence" value="ECO:0007669"/>
    <property type="project" value="InterPro"/>
</dbReference>
<dbReference type="SUPFAM" id="SSF56327">
    <property type="entry name" value="LDH C-terminal domain-like"/>
    <property type="match status" value="1"/>
</dbReference>
<gene>
    <name evidence="14" type="ORF">AVDCRST_MAG63-3576</name>
</gene>
<keyword evidence="5 12" id="KW-0520">NAD</keyword>
<evidence type="ECO:0000256" key="8">
    <source>
        <dbReference type="ARBA" id="ARBA00023295"/>
    </source>
</evidence>
<dbReference type="NCBIfam" id="NF011657">
    <property type="entry name" value="PRK15076.1"/>
    <property type="match status" value="1"/>
</dbReference>
<keyword evidence="8 12" id="KW-0326">Glycosidase</keyword>
<organism evidence="14">
    <name type="scientific">uncultured Armatimonadetes bacterium</name>
    <dbReference type="NCBI Taxonomy" id="157466"/>
    <lineage>
        <taxon>Bacteria</taxon>
        <taxon>Bacillati</taxon>
        <taxon>Armatimonadota</taxon>
        <taxon>environmental samples</taxon>
    </lineage>
</organism>
<feature type="binding site" evidence="10">
    <location>
        <position position="200"/>
    </location>
    <ligand>
        <name>Mn(2+)</name>
        <dbReference type="ChEBI" id="CHEBI:29035"/>
    </ligand>
</feature>
<keyword evidence="10" id="KW-0170">Cobalt</keyword>
<keyword evidence="4 12" id="KW-0378">Hydrolase</keyword>
<reference evidence="14" key="1">
    <citation type="submission" date="2020-02" db="EMBL/GenBank/DDBJ databases">
        <authorList>
            <person name="Meier V. D."/>
        </authorList>
    </citation>
    <scope>NUCLEOTIDE SEQUENCE</scope>
    <source>
        <strain evidence="14">AVDCRST_MAG63</strain>
    </source>
</reference>
<dbReference type="SUPFAM" id="SSF51735">
    <property type="entry name" value="NAD(P)-binding Rossmann-fold domains"/>
    <property type="match status" value="1"/>
</dbReference>
<evidence type="ECO:0000256" key="1">
    <source>
        <dbReference type="ARBA" id="ARBA00001936"/>
    </source>
</evidence>
<feature type="binding site" evidence="10">
    <location>
        <position position="170"/>
    </location>
    <ligand>
        <name>Mn(2+)</name>
        <dbReference type="ChEBI" id="CHEBI:29035"/>
    </ligand>
</feature>
<evidence type="ECO:0000259" key="13">
    <source>
        <dbReference type="Pfam" id="PF11975"/>
    </source>
</evidence>
<keyword evidence="10" id="KW-0408">Iron</keyword>
<dbReference type="EMBL" id="CADCTO010000472">
    <property type="protein sequence ID" value="CAA9280888.1"/>
    <property type="molecule type" value="Genomic_DNA"/>
</dbReference>
<evidence type="ECO:0000256" key="3">
    <source>
        <dbReference type="ARBA" id="ARBA00022723"/>
    </source>
</evidence>
<keyword evidence="3 10" id="KW-0479">Metal-binding</keyword>
<evidence type="ECO:0000256" key="11">
    <source>
        <dbReference type="PIRSR" id="PIRSR601088-4"/>
    </source>
</evidence>
<dbReference type="PANTHER" id="PTHR32092:SF6">
    <property type="entry name" value="ALPHA-GALACTOSIDASE"/>
    <property type="match status" value="1"/>
</dbReference>
<dbReference type="InterPro" id="IPR015955">
    <property type="entry name" value="Lactate_DH/Glyco_Ohase_4_C"/>
</dbReference>
<dbReference type="EC" id="3.2.1.22" evidence="14"/>
<evidence type="ECO:0000256" key="2">
    <source>
        <dbReference type="ARBA" id="ARBA00010141"/>
    </source>
</evidence>
<keyword evidence="6 10" id="KW-0464">Manganese</keyword>
<dbReference type="InterPro" id="IPR036291">
    <property type="entry name" value="NAD(P)-bd_dom_sf"/>
</dbReference>
<dbReference type="PANTHER" id="PTHR32092">
    <property type="entry name" value="6-PHOSPHO-BETA-GLUCOSIDASE-RELATED"/>
    <property type="match status" value="1"/>
</dbReference>
<dbReference type="InterPro" id="IPR053715">
    <property type="entry name" value="GH4_Enzyme_sf"/>
</dbReference>
<evidence type="ECO:0000256" key="4">
    <source>
        <dbReference type="ARBA" id="ARBA00022801"/>
    </source>
</evidence>
<keyword evidence="10" id="KW-0533">Nickel</keyword>
<feature type="domain" description="Glycosyl hydrolase family 4 C-terminal" evidence="13">
    <location>
        <begin position="195"/>
        <end position="409"/>
    </location>
</feature>
<dbReference type="AlphaFoldDB" id="A0A6J4JKE2"/>
<dbReference type="InterPro" id="IPR001088">
    <property type="entry name" value="Glyco_hydro_4"/>
</dbReference>
<dbReference type="GO" id="GO:0004557">
    <property type="term" value="F:alpha-galactosidase activity"/>
    <property type="evidence" value="ECO:0007669"/>
    <property type="project" value="UniProtKB-EC"/>
</dbReference>
<dbReference type="Gene3D" id="3.90.1820.10">
    <property type="entry name" value="AglA-like glucosidase"/>
    <property type="match status" value="1"/>
</dbReference>
<feature type="site" description="Increases basicity of active site Tyr" evidence="11">
    <location>
        <position position="110"/>
    </location>
</feature>
<evidence type="ECO:0000256" key="5">
    <source>
        <dbReference type="ARBA" id="ARBA00023027"/>
    </source>
</evidence>
<evidence type="ECO:0000313" key="14">
    <source>
        <dbReference type="EMBL" id="CAA9280888.1"/>
    </source>
</evidence>
<comment type="cofactor">
    <cofactor evidence="12">
        <name>NAD(+)</name>
        <dbReference type="ChEBI" id="CHEBI:57540"/>
    </cofactor>
    <text evidence="12">Binds 1 NAD(+) per subunit.</text>
</comment>
<dbReference type="GO" id="GO:0016616">
    <property type="term" value="F:oxidoreductase activity, acting on the CH-OH group of donors, NAD or NADP as acceptor"/>
    <property type="evidence" value="ECO:0007669"/>
    <property type="project" value="InterPro"/>
</dbReference>
<evidence type="ECO:0000256" key="6">
    <source>
        <dbReference type="ARBA" id="ARBA00023211"/>
    </source>
</evidence>
<keyword evidence="7" id="KW-0119">Carbohydrate metabolism</keyword>
<dbReference type="CDD" id="cd05297">
    <property type="entry name" value="GH4_alpha_glucosidase_galactosidase"/>
    <property type="match status" value="1"/>
</dbReference>
<dbReference type="GO" id="GO:0046872">
    <property type="term" value="F:metal ion binding"/>
    <property type="evidence" value="ECO:0007669"/>
    <property type="project" value="UniProtKB-KW"/>
</dbReference>
<comment type="cofactor">
    <cofactor evidence="1">
        <name>Mn(2+)</name>
        <dbReference type="ChEBI" id="CHEBI:29035"/>
    </cofactor>
</comment>
<dbReference type="InterPro" id="IPR022616">
    <property type="entry name" value="Glyco_hydro_4_C"/>
</dbReference>
<comment type="similarity">
    <text evidence="2 12">Belongs to the glycosyl hydrolase 4 family.</text>
</comment>
<dbReference type="Pfam" id="PF02056">
    <property type="entry name" value="Glyco_hydro_4"/>
    <property type="match status" value="1"/>
</dbReference>
<evidence type="ECO:0000256" key="10">
    <source>
        <dbReference type="PIRSR" id="PIRSR601088-3"/>
    </source>
</evidence>
<evidence type="ECO:0000256" key="7">
    <source>
        <dbReference type="ARBA" id="ARBA00023277"/>
    </source>
</evidence>
<sequence length="488" mass="53293">MPRKIALIGAGSVVFAKTLMSDILATPALEGSEFALMSPTEPKLRRMEAFGRRMLADNGLPGSVWATTDRREALRDADFVIVMIQVGGFAAYGADYEIPLKYGVDQCIGDTLGPGGVFRGQRHIPVLVDIARDMEEVSRPGAVMLQYANPMAANCLALGRVSNVPFVGLCHGVQTTLDLIAGYCGVKKEDIAFTCGGINHMDWFLELTHRPTGRDLYPELRALFERPEYYKGEKVRGEVFRHFGFFMTESTGHLSEYVPWFRKNRAALECYCDEPAFGGESGAYYKWGKAMAEKYELVDPLQFEATVIEGRSVEYCSYILEAVVTGRPFRFMGNVRNDGYITNLPPGCCVEVPTYADENGLHPMRVGDLPPQCAAACHTNVLVQQLCAEAALSGDPEHLVHALALDPLTGAVCTLREVREMASEMLEALRPFLPQFAGKSIRPAPAIHIPPGCEAVEAPLDPALAIGKRFSTLIEQKTDGMATAAGAA</sequence>
<proteinExistence type="inferred from homology"/>
<protein>
    <submittedName>
        <fullName evidence="14">GH4</fullName>
        <ecNumber evidence="14">3.2.1.22</ecNumber>
    </submittedName>
</protein>